<proteinExistence type="predicted"/>
<accession>A0A6L9E7F2</accession>
<dbReference type="AlphaFoldDB" id="A0A6L9E7F2"/>
<dbReference type="RefSeq" id="WP_161433510.1">
    <property type="nucleotide sequence ID" value="NZ_WXYO01000001.1"/>
</dbReference>
<reference evidence="1 2" key="1">
    <citation type="submission" date="2020-01" db="EMBL/GenBank/DDBJ databases">
        <title>Bacteria diversity of Porities sp.</title>
        <authorList>
            <person name="Wang G."/>
        </authorList>
    </citation>
    <scope>NUCLEOTIDE SEQUENCE [LARGE SCALE GENOMIC DNA]</scope>
    <source>
        <strain evidence="1 2">R33</strain>
    </source>
</reference>
<comment type="caution">
    <text evidence="1">The sequence shown here is derived from an EMBL/GenBank/DDBJ whole genome shotgun (WGS) entry which is preliminary data.</text>
</comment>
<gene>
    <name evidence="1" type="ORF">GTQ38_01795</name>
</gene>
<sequence>MERKCLECGADLRGRIDKKYCSDYCRNAFNNKLNKDCNNLVRNINNRLRRNYRILRRFPLVKGKATTTKTRLLDNGFDFRFITNLYTSRKGITYYFIYDLGYLPLENDHYMIVKRR</sequence>
<evidence type="ECO:0000313" key="2">
    <source>
        <dbReference type="Proteomes" id="UP000475249"/>
    </source>
</evidence>
<name>A0A6L9E7F2_9FLAO</name>
<protein>
    <recommendedName>
        <fullName evidence="3">DUF2116 family Zn-ribbon domain-containing protein</fullName>
    </recommendedName>
</protein>
<dbReference type="Proteomes" id="UP000475249">
    <property type="component" value="Unassembled WGS sequence"/>
</dbReference>
<evidence type="ECO:0008006" key="3">
    <source>
        <dbReference type="Google" id="ProtNLM"/>
    </source>
</evidence>
<evidence type="ECO:0000313" key="1">
    <source>
        <dbReference type="EMBL" id="NAS10715.1"/>
    </source>
</evidence>
<dbReference type="EMBL" id="WXYO01000001">
    <property type="protein sequence ID" value="NAS10715.1"/>
    <property type="molecule type" value="Genomic_DNA"/>
</dbReference>
<keyword evidence="2" id="KW-1185">Reference proteome</keyword>
<organism evidence="1 2">
    <name type="scientific">Poritiphilus flavus</name>
    <dbReference type="NCBI Taxonomy" id="2697053"/>
    <lineage>
        <taxon>Bacteria</taxon>
        <taxon>Pseudomonadati</taxon>
        <taxon>Bacteroidota</taxon>
        <taxon>Flavobacteriia</taxon>
        <taxon>Flavobacteriales</taxon>
        <taxon>Flavobacteriaceae</taxon>
        <taxon>Poritiphilus</taxon>
    </lineage>
</organism>